<evidence type="ECO:0000313" key="2">
    <source>
        <dbReference type="EMBL" id="MBW0504663.1"/>
    </source>
</evidence>
<feature type="region of interest" description="Disordered" evidence="1">
    <location>
        <begin position="273"/>
        <end position="293"/>
    </location>
</feature>
<dbReference type="EMBL" id="AVOT02018060">
    <property type="protein sequence ID" value="MBW0504663.1"/>
    <property type="molecule type" value="Genomic_DNA"/>
</dbReference>
<sequence length="293" mass="34091">MSPVHLRNLGVPRNQPEDREGLSRTRRPERGHLGHSSGWQNTYWKDMDKSLKLHQLLKDLFQWSMYNKRFDLASHWEELGASFKKTCLKEIDFKDVVVITKGWNPTMQFQLLEQRATSIRDNQTTIQAIEEQLIRQGILRFLQDLKDVQESPLFTIPGSFQEKIRIQEQKQDLFQPQAEGVRPNDPETVGLGERSTQELEIVVNTFRISIPNSRNITPTQNEHSFVTPEINLNSDALCLQMSQFAEQTQKQFAEIQESHERIKTLTASIDKLFKNPQEGHAQLRKASEETNKR</sequence>
<proteinExistence type="predicted"/>
<feature type="region of interest" description="Disordered" evidence="1">
    <location>
        <begin position="1"/>
        <end position="36"/>
    </location>
</feature>
<protein>
    <submittedName>
        <fullName evidence="2">Uncharacterized protein</fullName>
    </submittedName>
</protein>
<keyword evidence="3" id="KW-1185">Reference proteome</keyword>
<reference evidence="2" key="1">
    <citation type="submission" date="2021-03" db="EMBL/GenBank/DDBJ databases">
        <title>Draft genome sequence of rust myrtle Austropuccinia psidii MF-1, a brazilian biotype.</title>
        <authorList>
            <person name="Quecine M.C."/>
            <person name="Pachon D.M.R."/>
            <person name="Bonatelli M.L."/>
            <person name="Correr F.H."/>
            <person name="Franceschini L.M."/>
            <person name="Leite T.F."/>
            <person name="Margarido G.R.A."/>
            <person name="Almeida C.A."/>
            <person name="Ferrarezi J.A."/>
            <person name="Labate C.A."/>
        </authorList>
    </citation>
    <scope>NUCLEOTIDE SEQUENCE</scope>
    <source>
        <strain evidence="2">MF-1</strain>
    </source>
</reference>
<gene>
    <name evidence="2" type="ORF">O181_044378</name>
</gene>
<evidence type="ECO:0000313" key="3">
    <source>
        <dbReference type="Proteomes" id="UP000765509"/>
    </source>
</evidence>
<feature type="compositionally biased region" description="Basic and acidic residues" evidence="1">
    <location>
        <begin position="15"/>
        <end position="32"/>
    </location>
</feature>
<dbReference type="Proteomes" id="UP000765509">
    <property type="component" value="Unassembled WGS sequence"/>
</dbReference>
<name>A0A9Q3DN80_9BASI</name>
<organism evidence="2 3">
    <name type="scientific">Austropuccinia psidii MF-1</name>
    <dbReference type="NCBI Taxonomy" id="1389203"/>
    <lineage>
        <taxon>Eukaryota</taxon>
        <taxon>Fungi</taxon>
        <taxon>Dikarya</taxon>
        <taxon>Basidiomycota</taxon>
        <taxon>Pucciniomycotina</taxon>
        <taxon>Pucciniomycetes</taxon>
        <taxon>Pucciniales</taxon>
        <taxon>Sphaerophragmiaceae</taxon>
        <taxon>Austropuccinia</taxon>
    </lineage>
</organism>
<accession>A0A9Q3DN80</accession>
<comment type="caution">
    <text evidence="2">The sequence shown here is derived from an EMBL/GenBank/DDBJ whole genome shotgun (WGS) entry which is preliminary data.</text>
</comment>
<evidence type="ECO:0000256" key="1">
    <source>
        <dbReference type="SAM" id="MobiDB-lite"/>
    </source>
</evidence>
<dbReference type="AlphaFoldDB" id="A0A9Q3DN80"/>